<accession>A0AAJ5Z3L6</accession>
<proteinExistence type="predicted"/>
<dbReference type="AlphaFoldDB" id="A0AAJ5Z3L6"/>
<evidence type="ECO:0000313" key="1">
    <source>
        <dbReference type="EMBL" id="WFF96369.1"/>
    </source>
</evidence>
<reference evidence="1" key="1">
    <citation type="submission" date="2023-03" db="EMBL/GenBank/DDBJ databases">
        <title>Aeromonas caviae strain AC1520.</title>
        <authorList>
            <person name="Xie T."/>
            <person name="Zhang Q."/>
            <person name="Deng J."/>
            <person name="Li X."/>
        </authorList>
    </citation>
    <scope>NUCLEOTIDE SEQUENCE</scope>
    <source>
        <strain evidence="1">AC1520</strain>
    </source>
</reference>
<name>A0AAJ5Z3L6_AERCA</name>
<dbReference type="RefSeq" id="WP_277855984.1">
    <property type="nucleotide sequence ID" value="NZ_CP120942.1"/>
</dbReference>
<protein>
    <recommendedName>
        <fullName evidence="3">Terminase</fullName>
    </recommendedName>
</protein>
<sequence length="162" mass="17832">MTTSTAKPLRIKDRACLELWIETGNLTEAYRTHIAREPDSPHVRQRASDWAAQPHIKDAVNKARSAVIEVQFGDAKGLLIEQVRRLDKIYELGIKIGENGPNSLPAALGATVAMSRLFADSPMSGMTKLQLLKLWNEIKADLDLPYAAKEAVTRSILAGEAI</sequence>
<evidence type="ECO:0008006" key="3">
    <source>
        <dbReference type="Google" id="ProtNLM"/>
    </source>
</evidence>
<gene>
    <name evidence="1" type="ORF">P5S46_11855</name>
</gene>
<dbReference type="Proteomes" id="UP001218423">
    <property type="component" value="Chromosome"/>
</dbReference>
<evidence type="ECO:0000313" key="2">
    <source>
        <dbReference type="Proteomes" id="UP001218423"/>
    </source>
</evidence>
<organism evidence="1 2">
    <name type="scientific">Aeromonas caviae</name>
    <name type="common">Aeromonas punctata</name>
    <dbReference type="NCBI Taxonomy" id="648"/>
    <lineage>
        <taxon>Bacteria</taxon>
        <taxon>Pseudomonadati</taxon>
        <taxon>Pseudomonadota</taxon>
        <taxon>Gammaproteobacteria</taxon>
        <taxon>Aeromonadales</taxon>
        <taxon>Aeromonadaceae</taxon>
        <taxon>Aeromonas</taxon>
    </lineage>
</organism>
<dbReference type="EMBL" id="CP120942">
    <property type="protein sequence ID" value="WFF96369.1"/>
    <property type="molecule type" value="Genomic_DNA"/>
</dbReference>